<gene>
    <name evidence="1" type="ORF">GCWU000182_000587</name>
</gene>
<dbReference type="HOGENOM" id="CLU_3264037_0_0_9"/>
<accession>W1Q6G4</accession>
<evidence type="ECO:0000313" key="2">
    <source>
        <dbReference type="Proteomes" id="UP000019050"/>
    </source>
</evidence>
<comment type="caution">
    <text evidence="1">The sequence shown here is derived from an EMBL/GenBank/DDBJ whole genome shotgun (WGS) entry which is preliminary data.</text>
</comment>
<keyword evidence="2" id="KW-1185">Reference proteome</keyword>
<protein>
    <submittedName>
        <fullName evidence="1">Uncharacterized protein</fullName>
    </submittedName>
</protein>
<dbReference type="AlphaFoldDB" id="W1Q6G4"/>
<organism evidence="1 2">
    <name type="scientific">Abiotrophia defectiva ATCC 49176</name>
    <dbReference type="NCBI Taxonomy" id="592010"/>
    <lineage>
        <taxon>Bacteria</taxon>
        <taxon>Bacillati</taxon>
        <taxon>Bacillota</taxon>
        <taxon>Bacilli</taxon>
        <taxon>Lactobacillales</taxon>
        <taxon>Aerococcaceae</taxon>
        <taxon>Abiotrophia</taxon>
    </lineage>
</organism>
<reference evidence="1" key="1">
    <citation type="submission" date="2013-06" db="EMBL/GenBank/DDBJ databases">
        <authorList>
            <person name="Weinstock G."/>
            <person name="Sodergren E."/>
            <person name="Clifton S."/>
            <person name="Fulton L."/>
            <person name="Fulton B."/>
            <person name="Courtney L."/>
            <person name="Fronick C."/>
            <person name="Harrison M."/>
            <person name="Strong C."/>
            <person name="Farmer C."/>
            <person name="Delahaunty K."/>
            <person name="Markovic C."/>
            <person name="Hall O."/>
            <person name="Minx P."/>
            <person name="Tomlinson C."/>
            <person name="Mitreva M."/>
            <person name="Nelson J."/>
            <person name="Hou S."/>
            <person name="Wollam A."/>
            <person name="Pepin K.H."/>
            <person name="Johnson M."/>
            <person name="Bhonagiri V."/>
            <person name="Nash W.E."/>
            <person name="Warren W."/>
            <person name="Chinwalla A."/>
            <person name="Mardis E.R."/>
            <person name="Wilson R.K."/>
        </authorList>
    </citation>
    <scope>NUCLEOTIDE SEQUENCE [LARGE SCALE GENOMIC DNA]</scope>
    <source>
        <strain evidence="1">ATCC 49176</strain>
    </source>
</reference>
<dbReference type="STRING" id="592010.GCWU000182_000587"/>
<name>W1Q6G4_ABIDE</name>
<dbReference type="Proteomes" id="UP000019050">
    <property type="component" value="Unassembled WGS sequence"/>
</dbReference>
<dbReference type="EMBL" id="ACIN03000003">
    <property type="protein sequence ID" value="ESK66244.1"/>
    <property type="molecule type" value="Genomic_DNA"/>
</dbReference>
<sequence>MRYLNSRAFSLQIHLFAYNMQNWFHQKTFAKAFLKAKLRPN</sequence>
<evidence type="ECO:0000313" key="1">
    <source>
        <dbReference type="EMBL" id="ESK66244.1"/>
    </source>
</evidence>
<proteinExistence type="predicted"/>